<feature type="active site" description="Nucleophile" evidence="12">
    <location>
        <position position="115"/>
    </location>
</feature>
<dbReference type="GO" id="GO:0005737">
    <property type="term" value="C:cytoplasm"/>
    <property type="evidence" value="ECO:0007669"/>
    <property type="project" value="UniProtKB-SubCell"/>
</dbReference>
<dbReference type="GO" id="GO:0006508">
    <property type="term" value="P:proteolysis"/>
    <property type="evidence" value="ECO:0007669"/>
    <property type="project" value="UniProtKB-KW"/>
</dbReference>
<keyword evidence="7 11" id="KW-0963">Cytoplasm</keyword>
<dbReference type="EMBL" id="PGGO01000012">
    <property type="protein sequence ID" value="PSH67764.1"/>
    <property type="molecule type" value="Genomic_DNA"/>
</dbReference>
<evidence type="ECO:0000256" key="9">
    <source>
        <dbReference type="ARBA" id="ARBA00022801"/>
    </source>
</evidence>
<dbReference type="PRINTS" id="PR00793">
    <property type="entry name" value="PROAMNOPTASE"/>
</dbReference>
<evidence type="ECO:0000256" key="5">
    <source>
        <dbReference type="ARBA" id="ARBA00021843"/>
    </source>
</evidence>
<proteinExistence type="inferred from homology"/>
<dbReference type="PIRSF" id="PIRSF006431">
    <property type="entry name" value="Pept_S33"/>
    <property type="match status" value="1"/>
</dbReference>
<gene>
    <name evidence="15" type="primary">pip</name>
    <name evidence="15" type="ORF">CU102_16250</name>
</gene>
<evidence type="ECO:0000256" key="1">
    <source>
        <dbReference type="ARBA" id="ARBA00001585"/>
    </source>
</evidence>
<protein>
    <recommendedName>
        <fullName evidence="5 11">Proline iminopeptidase</fullName>
        <shortName evidence="11">PIP</shortName>
        <ecNumber evidence="4 11">3.4.11.5</ecNumber>
    </recommendedName>
    <alternativeName>
        <fullName evidence="10 11">Prolyl aminopeptidase</fullName>
    </alternativeName>
</protein>
<dbReference type="PANTHER" id="PTHR43722:SF1">
    <property type="entry name" value="PROLINE IMINOPEPTIDASE"/>
    <property type="match status" value="1"/>
</dbReference>
<dbReference type="Proteomes" id="UP000241444">
    <property type="component" value="Unassembled WGS sequence"/>
</dbReference>
<evidence type="ECO:0000256" key="11">
    <source>
        <dbReference type="PIRNR" id="PIRNR006431"/>
    </source>
</evidence>
<evidence type="ECO:0000313" key="15">
    <source>
        <dbReference type="EMBL" id="PSH67764.1"/>
    </source>
</evidence>
<dbReference type="EC" id="3.4.11.5" evidence="4 11"/>
<dbReference type="InterPro" id="IPR002410">
    <property type="entry name" value="Peptidase_S33"/>
</dbReference>
<feature type="domain" description="AB hydrolase-1" evidence="14">
    <location>
        <begin position="38"/>
        <end position="297"/>
    </location>
</feature>
<dbReference type="OrthoDB" id="9796770at2"/>
<dbReference type="GO" id="GO:0004177">
    <property type="term" value="F:aminopeptidase activity"/>
    <property type="evidence" value="ECO:0007669"/>
    <property type="project" value="UniProtKB-UniRule"/>
</dbReference>
<evidence type="ECO:0000313" key="16">
    <source>
        <dbReference type="Proteomes" id="UP000241444"/>
    </source>
</evidence>
<evidence type="ECO:0000256" key="8">
    <source>
        <dbReference type="ARBA" id="ARBA00022670"/>
    </source>
</evidence>
<evidence type="ECO:0000256" key="12">
    <source>
        <dbReference type="PIRSR" id="PIRSR006431-1"/>
    </source>
</evidence>
<reference evidence="16" key="1">
    <citation type="submission" date="2017-11" db="EMBL/GenBank/DDBJ databases">
        <authorList>
            <person name="Kuznetsova I."/>
            <person name="Sazanova A."/>
            <person name="Chirak E."/>
            <person name="Safronova V."/>
            <person name="Willems A."/>
        </authorList>
    </citation>
    <scope>NUCLEOTIDE SEQUENCE [LARGE SCALE GENOMIC DNA]</scope>
    <source>
        <strain evidence="16">STM 196</strain>
    </source>
</reference>
<organism evidence="15 16">
    <name type="scientific">Phyllobacterium brassicacearum</name>
    <dbReference type="NCBI Taxonomy" id="314235"/>
    <lineage>
        <taxon>Bacteria</taxon>
        <taxon>Pseudomonadati</taxon>
        <taxon>Pseudomonadota</taxon>
        <taxon>Alphaproteobacteria</taxon>
        <taxon>Hyphomicrobiales</taxon>
        <taxon>Phyllobacteriaceae</taxon>
        <taxon>Phyllobacterium</taxon>
    </lineage>
</organism>
<dbReference type="InterPro" id="IPR000073">
    <property type="entry name" value="AB_hydrolase_1"/>
</dbReference>
<dbReference type="SUPFAM" id="SSF53474">
    <property type="entry name" value="alpha/beta-Hydrolases"/>
    <property type="match status" value="1"/>
</dbReference>
<comment type="subcellular location">
    <subcellularLocation>
        <location evidence="2 11">Cytoplasm</location>
    </subcellularLocation>
</comment>
<sequence length="324" mass="35866">MPQLYPHIEPYDSGMLDVGDGNSIYWATYGNPDGMPAVILHGGPGSGHSTRSLRFFNPATYRINAFDQRGCGQSTPHAGDPATDLSVNTTAHLLGDLECLRQYLGIDRWLVFGISWGCTLGLAYAIQNRDRTAGVILVGATTTRRSEIDWLYRGLAPLFPEQWARFRGGAPERERDGDLVAAYYRLLRNADPDIRVKAAQDWHDWEAASISIDPKPSAKWADPSYRMARARIVTHYFHHNAWLEDGILLRQAHILNGIPGAMIQGRLDLEAPLVTAWELSKVWNDGELIIVNNAGHSPEDSGMSEAIVAATDRMHDRVGARSPA</sequence>
<dbReference type="RefSeq" id="WP_106712159.1">
    <property type="nucleotide sequence ID" value="NZ_PGGO01000012.1"/>
</dbReference>
<keyword evidence="6 11" id="KW-0031">Aminopeptidase</keyword>
<dbReference type="Pfam" id="PF00561">
    <property type="entry name" value="Abhydrolase_1"/>
    <property type="match status" value="1"/>
</dbReference>
<evidence type="ECO:0000256" key="13">
    <source>
        <dbReference type="RuleBase" id="RU003421"/>
    </source>
</evidence>
<name>A0A2P7BMS3_9HYPH</name>
<evidence type="ECO:0000256" key="10">
    <source>
        <dbReference type="ARBA" id="ARBA00029605"/>
    </source>
</evidence>
<comment type="caution">
    <text evidence="15">The sequence shown here is derived from an EMBL/GenBank/DDBJ whole genome shotgun (WGS) entry which is preliminary data.</text>
</comment>
<keyword evidence="8 11" id="KW-0645">Protease</keyword>
<dbReference type="Gene3D" id="3.40.50.1820">
    <property type="entry name" value="alpha/beta hydrolase"/>
    <property type="match status" value="1"/>
</dbReference>
<dbReference type="NCBIfam" id="TIGR01249">
    <property type="entry name" value="pro_imino_pep_1"/>
    <property type="match status" value="1"/>
</dbReference>
<evidence type="ECO:0000256" key="6">
    <source>
        <dbReference type="ARBA" id="ARBA00022438"/>
    </source>
</evidence>
<comment type="similarity">
    <text evidence="3 11 13">Belongs to the peptidase S33 family.</text>
</comment>
<feature type="active site" evidence="12">
    <location>
        <position position="268"/>
    </location>
</feature>
<dbReference type="InterPro" id="IPR029058">
    <property type="entry name" value="AB_hydrolase_fold"/>
</dbReference>
<comment type="catalytic activity">
    <reaction evidence="1 11 13">
        <text>Release of N-terminal proline from a peptide.</text>
        <dbReference type="EC" id="3.4.11.5"/>
    </reaction>
</comment>
<evidence type="ECO:0000259" key="14">
    <source>
        <dbReference type="Pfam" id="PF00561"/>
    </source>
</evidence>
<accession>A0A2P7BMS3</accession>
<dbReference type="PANTHER" id="PTHR43722">
    <property type="entry name" value="PROLINE IMINOPEPTIDASE"/>
    <property type="match status" value="1"/>
</dbReference>
<keyword evidence="16" id="KW-1185">Reference proteome</keyword>
<dbReference type="InterPro" id="IPR005944">
    <property type="entry name" value="Pro_iminopeptidase"/>
</dbReference>
<dbReference type="AlphaFoldDB" id="A0A2P7BMS3"/>
<keyword evidence="9 11" id="KW-0378">Hydrolase</keyword>
<evidence type="ECO:0000256" key="3">
    <source>
        <dbReference type="ARBA" id="ARBA00010088"/>
    </source>
</evidence>
<evidence type="ECO:0000256" key="4">
    <source>
        <dbReference type="ARBA" id="ARBA00012568"/>
    </source>
</evidence>
<evidence type="ECO:0000256" key="2">
    <source>
        <dbReference type="ARBA" id="ARBA00004496"/>
    </source>
</evidence>
<feature type="active site" description="Proton donor" evidence="12">
    <location>
        <position position="296"/>
    </location>
</feature>
<evidence type="ECO:0000256" key="7">
    <source>
        <dbReference type="ARBA" id="ARBA00022490"/>
    </source>
</evidence>